<keyword evidence="8 10" id="KW-0472">Membrane</keyword>
<evidence type="ECO:0000256" key="11">
    <source>
        <dbReference type="SAM" id="MobiDB-lite"/>
    </source>
</evidence>
<sequence>MLLRSSLHRPLVARRLPAPLFKRNVVRSVPPDPEPQVAQPVVEESPSEATQPPLVEEPLASSSRPGSELKERIRQWTDKSAIVVRTRADEFTSSTKSTLSQLGLHLNKMTGYEEIEALKRQVVEQETRINEARLAARAAKTAYDLAVVQRSSSQREINDLLQRKSVWTGADIARFTTLVPQDHTFEQDEARARAAVHAAEEAVEREFTELMRIILARYHEEQVWSDKIRSASTYGSLAALGLNLLVFVVAIVFVEPWKRRRLALTFEKKIEEMGLENKAVVAESMKEIGRQIEAQAHLLRSAPVVDAVPVVADVPPRSVVLDSLPRRIWEKSRDPEVGATVAGSALVAGIFGWLVKSWLGS</sequence>
<comment type="subcellular location">
    <subcellularLocation>
        <location evidence="10">Mitochondrion inner membrane</location>
        <topology evidence="10">Multi-pass membrane protein</topology>
    </subcellularLocation>
</comment>
<feature type="transmembrane region" description="Helical" evidence="10">
    <location>
        <begin position="337"/>
        <end position="355"/>
    </location>
</feature>
<evidence type="ECO:0000256" key="1">
    <source>
        <dbReference type="ARBA" id="ARBA00007472"/>
    </source>
</evidence>
<comment type="similarity">
    <text evidence="1 10">Belongs to the SHE9 family.</text>
</comment>
<name>A0AAD7ARQ7_9AGAR</name>
<evidence type="ECO:0000256" key="7">
    <source>
        <dbReference type="ARBA" id="ARBA00023128"/>
    </source>
</evidence>
<evidence type="ECO:0000313" key="13">
    <source>
        <dbReference type="Proteomes" id="UP001218218"/>
    </source>
</evidence>
<keyword evidence="6" id="KW-0175">Coiled coil</keyword>
<keyword evidence="13" id="KW-1185">Reference proteome</keyword>
<dbReference type="InterPro" id="IPR008839">
    <property type="entry name" value="MDM33_fungi"/>
</dbReference>
<keyword evidence="5 10" id="KW-1133">Transmembrane helix</keyword>
<evidence type="ECO:0000313" key="12">
    <source>
        <dbReference type="EMBL" id="KAJ7366579.1"/>
    </source>
</evidence>
<evidence type="ECO:0000256" key="9">
    <source>
        <dbReference type="ARBA" id="ARBA00024807"/>
    </source>
</evidence>
<feature type="region of interest" description="Disordered" evidence="11">
    <location>
        <begin position="25"/>
        <end position="71"/>
    </location>
</feature>
<accession>A0AAD7ARQ7</accession>
<evidence type="ECO:0000256" key="10">
    <source>
        <dbReference type="RuleBase" id="RU364128"/>
    </source>
</evidence>
<keyword evidence="7 10" id="KW-0496">Mitochondrion</keyword>
<dbReference type="EMBL" id="JARIHO010000002">
    <property type="protein sequence ID" value="KAJ7366579.1"/>
    <property type="molecule type" value="Genomic_DNA"/>
</dbReference>
<comment type="function">
    <text evidence="9">Required for the maintenance of the structure of the mitochondrial inner membrane. Involved in mitochondrial morphology. Causes growth arrest when highly overexpressed.</text>
</comment>
<comment type="subunit">
    <text evidence="10">Homooligomer.</text>
</comment>
<protein>
    <recommendedName>
        <fullName evidence="10">Sensitive to high expression protein 9, mitochondrial</fullName>
    </recommendedName>
</protein>
<dbReference type="AlphaFoldDB" id="A0AAD7ARQ7"/>
<keyword evidence="4 10" id="KW-0809">Transit peptide</keyword>
<evidence type="ECO:0000256" key="5">
    <source>
        <dbReference type="ARBA" id="ARBA00022989"/>
    </source>
</evidence>
<dbReference type="Proteomes" id="UP001218218">
    <property type="component" value="Unassembled WGS sequence"/>
</dbReference>
<dbReference type="GO" id="GO:0007007">
    <property type="term" value="P:inner mitochondrial membrane organization"/>
    <property type="evidence" value="ECO:0007669"/>
    <property type="project" value="TreeGrafter"/>
</dbReference>
<evidence type="ECO:0000256" key="3">
    <source>
        <dbReference type="ARBA" id="ARBA00022792"/>
    </source>
</evidence>
<organism evidence="12 13">
    <name type="scientific">Mycena albidolilacea</name>
    <dbReference type="NCBI Taxonomy" id="1033008"/>
    <lineage>
        <taxon>Eukaryota</taxon>
        <taxon>Fungi</taxon>
        <taxon>Dikarya</taxon>
        <taxon>Basidiomycota</taxon>
        <taxon>Agaricomycotina</taxon>
        <taxon>Agaricomycetes</taxon>
        <taxon>Agaricomycetidae</taxon>
        <taxon>Agaricales</taxon>
        <taxon>Marasmiineae</taxon>
        <taxon>Mycenaceae</taxon>
        <taxon>Mycena</taxon>
    </lineage>
</organism>
<keyword evidence="2 10" id="KW-0812">Transmembrane</keyword>
<keyword evidence="3 10" id="KW-0999">Mitochondrion inner membrane</keyword>
<reference evidence="12" key="1">
    <citation type="submission" date="2023-03" db="EMBL/GenBank/DDBJ databases">
        <title>Massive genome expansion in bonnet fungi (Mycena s.s.) driven by repeated elements and novel gene families across ecological guilds.</title>
        <authorList>
            <consortium name="Lawrence Berkeley National Laboratory"/>
            <person name="Harder C.B."/>
            <person name="Miyauchi S."/>
            <person name="Viragh M."/>
            <person name="Kuo A."/>
            <person name="Thoen E."/>
            <person name="Andreopoulos B."/>
            <person name="Lu D."/>
            <person name="Skrede I."/>
            <person name="Drula E."/>
            <person name="Henrissat B."/>
            <person name="Morin E."/>
            <person name="Kohler A."/>
            <person name="Barry K."/>
            <person name="LaButti K."/>
            <person name="Morin E."/>
            <person name="Salamov A."/>
            <person name="Lipzen A."/>
            <person name="Mereny Z."/>
            <person name="Hegedus B."/>
            <person name="Baldrian P."/>
            <person name="Stursova M."/>
            <person name="Weitz H."/>
            <person name="Taylor A."/>
            <person name="Grigoriev I.V."/>
            <person name="Nagy L.G."/>
            <person name="Martin F."/>
            <person name="Kauserud H."/>
        </authorList>
    </citation>
    <scope>NUCLEOTIDE SEQUENCE</scope>
    <source>
        <strain evidence="12">CBHHK002</strain>
    </source>
</reference>
<evidence type="ECO:0000256" key="6">
    <source>
        <dbReference type="ARBA" id="ARBA00023054"/>
    </source>
</evidence>
<proteinExistence type="inferred from homology"/>
<feature type="transmembrane region" description="Helical" evidence="10">
    <location>
        <begin position="234"/>
        <end position="254"/>
    </location>
</feature>
<evidence type="ECO:0000256" key="4">
    <source>
        <dbReference type="ARBA" id="ARBA00022946"/>
    </source>
</evidence>
<dbReference type="Pfam" id="PF05546">
    <property type="entry name" value="She9_MDM33"/>
    <property type="match status" value="1"/>
</dbReference>
<dbReference type="PANTHER" id="PTHR31961">
    <property type="entry name" value="SENSITIVE TO HIGH EXPRESSION PROTEIN 9, MITOCHONDRIAL"/>
    <property type="match status" value="1"/>
</dbReference>
<gene>
    <name evidence="12" type="ORF">DFH08DRAFT_728645</name>
</gene>
<evidence type="ECO:0000256" key="8">
    <source>
        <dbReference type="ARBA" id="ARBA00023136"/>
    </source>
</evidence>
<comment type="caution">
    <text evidence="12">The sequence shown here is derived from an EMBL/GenBank/DDBJ whole genome shotgun (WGS) entry which is preliminary data.</text>
</comment>
<dbReference type="PANTHER" id="PTHR31961:SF3">
    <property type="entry name" value="SENSITIVE TO HIGH EXPRESSION PROTEIN 9, MITOCHONDRIAL"/>
    <property type="match status" value="1"/>
</dbReference>
<dbReference type="GO" id="GO:0005743">
    <property type="term" value="C:mitochondrial inner membrane"/>
    <property type="evidence" value="ECO:0007669"/>
    <property type="project" value="UniProtKB-SubCell"/>
</dbReference>
<evidence type="ECO:0000256" key="2">
    <source>
        <dbReference type="ARBA" id="ARBA00022692"/>
    </source>
</evidence>